<dbReference type="InterPro" id="IPR023296">
    <property type="entry name" value="Glyco_hydro_beta-prop_sf"/>
</dbReference>
<dbReference type="InterPro" id="IPR006710">
    <property type="entry name" value="Glyco_hydro_43"/>
</dbReference>
<reference evidence="7 8" key="1">
    <citation type="submission" date="2024-03" db="EMBL/GenBank/DDBJ databases">
        <title>Two novel species of the genus Flavobacterium exhibiting potentially degradation of complex polysaccharides.</title>
        <authorList>
            <person name="Lian X."/>
        </authorList>
    </citation>
    <scope>NUCLEOTIDE SEQUENCE [LARGE SCALE GENOMIC DNA]</scope>
    <source>
        <strain evidence="7 8">N6</strain>
    </source>
</reference>
<dbReference type="InterPro" id="IPR050727">
    <property type="entry name" value="GH43_arabinanases"/>
</dbReference>
<name>A0ABU9NQQ9_9FLAO</name>
<dbReference type="EMBL" id="JBCGDP010000007">
    <property type="protein sequence ID" value="MEM0576604.1"/>
    <property type="molecule type" value="Genomic_DNA"/>
</dbReference>
<dbReference type="PANTHER" id="PTHR43301:SF3">
    <property type="entry name" value="ARABINAN ENDO-1,5-ALPHA-L-ARABINOSIDASE A-RELATED"/>
    <property type="match status" value="1"/>
</dbReference>
<organism evidence="7 8">
    <name type="scientific">Flavobacterium polysaccharolyticum</name>
    <dbReference type="NCBI Taxonomy" id="3133148"/>
    <lineage>
        <taxon>Bacteria</taxon>
        <taxon>Pseudomonadati</taxon>
        <taxon>Bacteroidota</taxon>
        <taxon>Flavobacteriia</taxon>
        <taxon>Flavobacteriales</taxon>
        <taxon>Flavobacteriaceae</taxon>
        <taxon>Flavobacterium</taxon>
    </lineage>
</organism>
<comment type="similarity">
    <text evidence="2 5">Belongs to the glycosyl hydrolase 43 family.</text>
</comment>
<dbReference type="PIRSF" id="PIRSF026534">
    <property type="entry name" value="Endo_alpha-L-arabinosidase"/>
    <property type="match status" value="1"/>
</dbReference>
<keyword evidence="3 5" id="KW-0378">Hydrolase</keyword>
<sequence>MKKVNKIAFIILFGFLVTNCQNEEINSPESQSEAIATNPKAPTQNQTAKTVSGTVPSHDPSTIVKSGVNYYVFTTGDNIPMTYSSNLNSWTWGTSVFTTTPSWITSYVSGFTKNFWAPDVAWFNNRWNMYYSCSTFGSATSTIGLVTAPSISQSAGTKWTDRGMVVASSSSSDVNAIDPSILVDGSNVYMAYGSWHAGIGVIQINPSTGKTTGSRTIVAGGNSASWEAPCLIKEGSYYYLFVNRGSCCNGVNSTYYIVVGRSTSPFGPFVDKNGVSLKSGGGTTVLASQGNYIGPGHLSRIVGTQKGSVHYYDGADNGNPKLEIVYFTWSGGWPTLSY</sequence>
<protein>
    <submittedName>
        <fullName evidence="7">Arabinan endo-1,5-alpha-L-arabinosidase</fullName>
    </submittedName>
</protein>
<feature type="region of interest" description="Disordered" evidence="6">
    <location>
        <begin position="28"/>
        <end position="57"/>
    </location>
</feature>
<keyword evidence="4 5" id="KW-0326">Glycosidase</keyword>
<comment type="caution">
    <text evidence="7">The sequence shown here is derived from an EMBL/GenBank/DDBJ whole genome shotgun (WGS) entry which is preliminary data.</text>
</comment>
<evidence type="ECO:0000256" key="3">
    <source>
        <dbReference type="ARBA" id="ARBA00022801"/>
    </source>
</evidence>
<dbReference type="InterPro" id="IPR016840">
    <property type="entry name" value="Glyco_hydro_43_endo_a_Ara-ase"/>
</dbReference>
<proteinExistence type="inferred from homology"/>
<dbReference type="Pfam" id="PF04616">
    <property type="entry name" value="Glyco_hydro_43"/>
    <property type="match status" value="1"/>
</dbReference>
<dbReference type="SUPFAM" id="SSF75005">
    <property type="entry name" value="Arabinanase/levansucrase/invertase"/>
    <property type="match status" value="1"/>
</dbReference>
<dbReference type="Gene3D" id="2.115.10.20">
    <property type="entry name" value="Glycosyl hydrolase domain, family 43"/>
    <property type="match status" value="1"/>
</dbReference>
<evidence type="ECO:0000256" key="4">
    <source>
        <dbReference type="ARBA" id="ARBA00023295"/>
    </source>
</evidence>
<accession>A0ABU9NQQ9</accession>
<dbReference type="Proteomes" id="UP001468798">
    <property type="component" value="Unassembled WGS sequence"/>
</dbReference>
<evidence type="ECO:0000256" key="5">
    <source>
        <dbReference type="PIRNR" id="PIRNR026534"/>
    </source>
</evidence>
<evidence type="ECO:0000256" key="1">
    <source>
        <dbReference type="ARBA" id="ARBA00004834"/>
    </source>
</evidence>
<keyword evidence="8" id="KW-1185">Reference proteome</keyword>
<gene>
    <name evidence="7" type="ORF">WFZ86_08845</name>
</gene>
<evidence type="ECO:0000313" key="8">
    <source>
        <dbReference type="Proteomes" id="UP001468798"/>
    </source>
</evidence>
<dbReference type="PANTHER" id="PTHR43301">
    <property type="entry name" value="ARABINAN ENDO-1,5-ALPHA-L-ARABINOSIDASE"/>
    <property type="match status" value="1"/>
</dbReference>
<comment type="pathway">
    <text evidence="1 5">Glycan metabolism; L-arabinan degradation.</text>
</comment>
<dbReference type="CDD" id="cd08998">
    <property type="entry name" value="GH43_Arb43a-like"/>
    <property type="match status" value="1"/>
</dbReference>
<evidence type="ECO:0000256" key="2">
    <source>
        <dbReference type="ARBA" id="ARBA00009865"/>
    </source>
</evidence>
<evidence type="ECO:0000313" key="7">
    <source>
        <dbReference type="EMBL" id="MEM0576604.1"/>
    </source>
</evidence>
<evidence type="ECO:0000256" key="6">
    <source>
        <dbReference type="SAM" id="MobiDB-lite"/>
    </source>
</evidence>
<dbReference type="RefSeq" id="WP_342691602.1">
    <property type="nucleotide sequence ID" value="NZ_JBCGDP010000007.1"/>
</dbReference>